<accession>A0A7C4VC46</accession>
<proteinExistence type="predicted"/>
<dbReference type="InterPro" id="IPR029062">
    <property type="entry name" value="Class_I_gatase-like"/>
</dbReference>
<feature type="region of interest" description="Disordered" evidence="1">
    <location>
        <begin position="1"/>
        <end position="23"/>
    </location>
</feature>
<sequence>MCESNKLTSHPLPPTSHRPPPTPHLLLIDNYDSFTYNLADYLGQLGARLTVWRNDKFALEDV</sequence>
<dbReference type="SUPFAM" id="SSF52317">
    <property type="entry name" value="Class I glutamine amidotransferase-like"/>
    <property type="match status" value="1"/>
</dbReference>
<evidence type="ECO:0000256" key="1">
    <source>
        <dbReference type="SAM" id="MobiDB-lite"/>
    </source>
</evidence>
<dbReference type="Proteomes" id="UP000885759">
    <property type="component" value="Unassembled WGS sequence"/>
</dbReference>
<gene>
    <name evidence="3" type="ORF">ENK37_04615</name>
</gene>
<evidence type="ECO:0000259" key="2">
    <source>
        <dbReference type="Pfam" id="PF00117"/>
    </source>
</evidence>
<protein>
    <submittedName>
        <fullName evidence="3">Aminodeoxychorismate/anthranilate synthase component II</fullName>
    </submittedName>
</protein>
<dbReference type="EMBL" id="DRPZ01000127">
    <property type="protein sequence ID" value="HGY09324.1"/>
    <property type="molecule type" value="Genomic_DNA"/>
</dbReference>
<dbReference type="InterPro" id="IPR017926">
    <property type="entry name" value="GATASE"/>
</dbReference>
<evidence type="ECO:0000313" key="3">
    <source>
        <dbReference type="EMBL" id="HGY09324.1"/>
    </source>
</evidence>
<feature type="domain" description="Glutamine amidotransferase" evidence="2">
    <location>
        <begin position="26"/>
        <end position="58"/>
    </location>
</feature>
<feature type="non-terminal residue" evidence="3">
    <location>
        <position position="62"/>
    </location>
</feature>
<dbReference type="Gene3D" id="3.40.50.880">
    <property type="match status" value="1"/>
</dbReference>
<feature type="compositionally biased region" description="Pro residues" evidence="1">
    <location>
        <begin position="11"/>
        <end position="23"/>
    </location>
</feature>
<comment type="caution">
    <text evidence="3">The sequence shown here is derived from an EMBL/GenBank/DDBJ whole genome shotgun (WGS) entry which is preliminary data.</text>
</comment>
<organism evidence="3">
    <name type="scientific">Oceanithermus profundus</name>
    <dbReference type="NCBI Taxonomy" id="187137"/>
    <lineage>
        <taxon>Bacteria</taxon>
        <taxon>Thermotogati</taxon>
        <taxon>Deinococcota</taxon>
        <taxon>Deinococci</taxon>
        <taxon>Thermales</taxon>
        <taxon>Thermaceae</taxon>
        <taxon>Oceanithermus</taxon>
    </lineage>
</organism>
<name>A0A7C4VC46_9DEIN</name>
<dbReference type="AlphaFoldDB" id="A0A7C4VC46"/>
<dbReference type="Pfam" id="PF00117">
    <property type="entry name" value="GATase"/>
    <property type="match status" value="1"/>
</dbReference>
<reference evidence="3" key="1">
    <citation type="journal article" date="2020" name="mSystems">
        <title>Genome- and Community-Level Interaction Insights into Carbon Utilization and Element Cycling Functions of Hydrothermarchaeota in Hydrothermal Sediment.</title>
        <authorList>
            <person name="Zhou Z."/>
            <person name="Liu Y."/>
            <person name="Xu W."/>
            <person name="Pan J."/>
            <person name="Luo Z.H."/>
            <person name="Li M."/>
        </authorList>
    </citation>
    <scope>NUCLEOTIDE SEQUENCE [LARGE SCALE GENOMIC DNA]</scope>
    <source>
        <strain evidence="3">HyVt-570</strain>
    </source>
</reference>